<keyword evidence="2" id="KW-0813">Transport</keyword>
<sequence>MTMDVASIKLSDLLHHPDDLDKIPALKLEYTRKKSAVDSQLRSGLKEQLEVTQAGMHGITDGQRTVQLIKEEMMKIDKLCAEAQNMIKDFPNINLVSQTHRNFTAVETMRRNLVDFNERLTKVEGLLEEDDRDEDNMANLGRWRIIFARLDDTIDWFDEHIGKVAMNLIEVVVQGNSSLVVRLAVVIEAEEKSDKRVLALQEALKDHKEMAARFKSITDGAKSTRGYKEKFLMAIKLKAEGDIEETKQAFLEDPSKLEKSLRWFFNDLNAVKQGMVPLMPKKWKILKTYGKIYHQLMHDFLIGMIDDPDTSSANMLAILNWPEKYYTKMNKLGFKKDELQPEVLDGRETELVRDFRQLIIKFLDQWLDRIFKTEKKDFDERNVDGSNLDQDEYGYFRTKNLVDMWRMLREQVDAAGNSQRMDVTEGVVDIMIVRLKTRQQTWQEILDTEAAKYSNATTELEGFQALQDWLVATANDQIACIDDNEDEGRFGYLTSFRQKFEPLVSTTYLERVDIEIASLNDGYVDLSTHCISKFATLIFAVDFKTVMPDFFTPKWYTNTAMKQMIVTFEEYINDYKNVLHNSLLDIFIEELAIELLIQYLGCVRNKGAKFKRNDPFKEKIFNDVSTAFEFFNSNPYLTEEVREIIVGKWAVTQNFLELLECEKAAVPDAVEGFKREYWDMGLGRCMFVPGSAEGWGLIVFERGVWSAEWVIFLYPFGRTEFYIYRPGRQESLQGHA</sequence>
<dbReference type="FunFam" id="1.10.357.50:FF:000006">
    <property type="entry name" value="Exocyst complex component sec6"/>
    <property type="match status" value="1"/>
</dbReference>
<dbReference type="PANTHER" id="PTHR21292">
    <property type="entry name" value="EXOCYST COMPLEX COMPONENT SEC6-RELATED"/>
    <property type="match status" value="1"/>
</dbReference>
<dbReference type="AlphaFoldDB" id="A0A5M9J992"/>
<dbReference type="InterPro" id="IPR010326">
    <property type="entry name" value="EXOC3/Sec6"/>
</dbReference>
<dbReference type="GO" id="GO:0006887">
    <property type="term" value="P:exocytosis"/>
    <property type="evidence" value="ECO:0007669"/>
    <property type="project" value="UniProtKB-KW"/>
</dbReference>
<comment type="similarity">
    <text evidence="1">Belongs to the SEC6 family.</text>
</comment>
<evidence type="ECO:0000256" key="2">
    <source>
        <dbReference type="ARBA" id="ARBA00022448"/>
    </source>
</evidence>
<dbReference type="GO" id="GO:0000145">
    <property type="term" value="C:exocyst"/>
    <property type="evidence" value="ECO:0007669"/>
    <property type="project" value="InterPro"/>
</dbReference>
<name>A0A5M9J992_MONFR</name>
<dbReference type="Pfam" id="PF06046">
    <property type="entry name" value="Sec6"/>
    <property type="match status" value="1"/>
</dbReference>
<reference evidence="4 5" key="1">
    <citation type="submission" date="2019-06" db="EMBL/GenBank/DDBJ databases">
        <title>Genome Sequence of the Brown Rot Fungal Pathogen Monilinia fructicola.</title>
        <authorList>
            <person name="De Miccolis Angelini R.M."/>
            <person name="Landi L."/>
            <person name="Abate D."/>
            <person name="Pollastro S."/>
            <person name="Romanazzi G."/>
            <person name="Faretra F."/>
        </authorList>
    </citation>
    <scope>NUCLEOTIDE SEQUENCE [LARGE SCALE GENOMIC DNA]</scope>
    <source>
        <strain evidence="4 5">Mfrc123</strain>
    </source>
</reference>
<comment type="caution">
    <text evidence="4">The sequence shown here is derived from an EMBL/GenBank/DDBJ whole genome shotgun (WGS) entry which is preliminary data.</text>
</comment>
<dbReference type="VEuPathDB" id="FungiDB:MFRU_045g00590"/>
<evidence type="ECO:0000256" key="1">
    <source>
        <dbReference type="ARBA" id="ARBA00009447"/>
    </source>
</evidence>
<proteinExistence type="inferred from homology"/>
<dbReference type="GO" id="GO:0051601">
    <property type="term" value="P:exocyst localization"/>
    <property type="evidence" value="ECO:0007669"/>
    <property type="project" value="TreeGrafter"/>
</dbReference>
<keyword evidence="5" id="KW-1185">Reference proteome</keyword>
<keyword evidence="3" id="KW-0268">Exocytosis</keyword>
<dbReference type="GO" id="GO:0000149">
    <property type="term" value="F:SNARE binding"/>
    <property type="evidence" value="ECO:0007669"/>
    <property type="project" value="TreeGrafter"/>
</dbReference>
<dbReference type="Gene3D" id="1.10.357.50">
    <property type="match status" value="1"/>
</dbReference>
<dbReference type="Gene3D" id="1.10.357.70">
    <property type="entry name" value="Exocyst complex component Sec6, C-terminal domain"/>
    <property type="match status" value="1"/>
</dbReference>
<gene>
    <name evidence="4" type="ORF">EYC84_011077</name>
</gene>
<evidence type="ECO:0000313" key="4">
    <source>
        <dbReference type="EMBL" id="KAA8565367.1"/>
    </source>
</evidence>
<dbReference type="InterPro" id="IPR042532">
    <property type="entry name" value="EXOC3/Sec6_C"/>
</dbReference>
<evidence type="ECO:0000313" key="5">
    <source>
        <dbReference type="Proteomes" id="UP000322873"/>
    </source>
</evidence>
<accession>A0A5M9J992</accession>
<dbReference type="Proteomes" id="UP000322873">
    <property type="component" value="Unassembled WGS sequence"/>
</dbReference>
<organism evidence="4 5">
    <name type="scientific">Monilinia fructicola</name>
    <name type="common">Brown rot fungus</name>
    <name type="synonym">Ciboria fructicola</name>
    <dbReference type="NCBI Taxonomy" id="38448"/>
    <lineage>
        <taxon>Eukaryota</taxon>
        <taxon>Fungi</taxon>
        <taxon>Dikarya</taxon>
        <taxon>Ascomycota</taxon>
        <taxon>Pezizomycotina</taxon>
        <taxon>Leotiomycetes</taxon>
        <taxon>Helotiales</taxon>
        <taxon>Sclerotiniaceae</taxon>
        <taxon>Monilinia</taxon>
    </lineage>
</organism>
<protein>
    <submittedName>
        <fullName evidence="4">Uncharacterized protein</fullName>
    </submittedName>
</protein>
<dbReference type="EMBL" id="VICG01000014">
    <property type="protein sequence ID" value="KAA8565367.1"/>
    <property type="molecule type" value="Genomic_DNA"/>
</dbReference>
<dbReference type="PANTHER" id="PTHR21292:SF1">
    <property type="entry name" value="EXOCYST COMPLEX COMPONENT 3"/>
    <property type="match status" value="1"/>
</dbReference>
<evidence type="ECO:0000256" key="3">
    <source>
        <dbReference type="ARBA" id="ARBA00022483"/>
    </source>
</evidence>